<sequence length="71" mass="8084">MPLLDEKNIKGIGRERLKGGRCCRLGTPKCRQIGASSCYLLEQQPQLGFQVLEYLHYDSYVRMTGFGEFAL</sequence>
<dbReference type="AlphaFoldDB" id="A0AAW1XVB7"/>
<protein>
    <submittedName>
        <fullName evidence="1">Uncharacterized protein</fullName>
    </submittedName>
</protein>
<gene>
    <name evidence="1" type="ORF">M0R45_017317</name>
</gene>
<evidence type="ECO:0000313" key="1">
    <source>
        <dbReference type="EMBL" id="KAK9940670.1"/>
    </source>
</evidence>
<reference evidence="1 2" key="1">
    <citation type="journal article" date="2023" name="G3 (Bethesda)">
        <title>A chromosome-length genome assembly and annotation of blackberry (Rubus argutus, cv. 'Hillquist').</title>
        <authorList>
            <person name="Bruna T."/>
            <person name="Aryal R."/>
            <person name="Dudchenko O."/>
            <person name="Sargent D.J."/>
            <person name="Mead D."/>
            <person name="Buti M."/>
            <person name="Cavallini A."/>
            <person name="Hytonen T."/>
            <person name="Andres J."/>
            <person name="Pham M."/>
            <person name="Weisz D."/>
            <person name="Mascagni F."/>
            <person name="Usai G."/>
            <person name="Natali L."/>
            <person name="Bassil N."/>
            <person name="Fernandez G.E."/>
            <person name="Lomsadze A."/>
            <person name="Armour M."/>
            <person name="Olukolu B."/>
            <person name="Poorten T."/>
            <person name="Britton C."/>
            <person name="Davik J."/>
            <person name="Ashrafi H."/>
            <person name="Aiden E.L."/>
            <person name="Borodovsky M."/>
            <person name="Worthington M."/>
        </authorList>
    </citation>
    <scope>NUCLEOTIDE SEQUENCE [LARGE SCALE GENOMIC DNA]</scope>
    <source>
        <strain evidence="1">PI 553951</strain>
    </source>
</reference>
<accession>A0AAW1XVB7</accession>
<evidence type="ECO:0000313" key="2">
    <source>
        <dbReference type="Proteomes" id="UP001457282"/>
    </source>
</evidence>
<comment type="caution">
    <text evidence="1">The sequence shown here is derived from an EMBL/GenBank/DDBJ whole genome shotgun (WGS) entry which is preliminary data.</text>
</comment>
<keyword evidence="2" id="KW-1185">Reference proteome</keyword>
<proteinExistence type="predicted"/>
<dbReference type="Proteomes" id="UP001457282">
    <property type="component" value="Unassembled WGS sequence"/>
</dbReference>
<organism evidence="1 2">
    <name type="scientific">Rubus argutus</name>
    <name type="common">Southern blackberry</name>
    <dbReference type="NCBI Taxonomy" id="59490"/>
    <lineage>
        <taxon>Eukaryota</taxon>
        <taxon>Viridiplantae</taxon>
        <taxon>Streptophyta</taxon>
        <taxon>Embryophyta</taxon>
        <taxon>Tracheophyta</taxon>
        <taxon>Spermatophyta</taxon>
        <taxon>Magnoliopsida</taxon>
        <taxon>eudicotyledons</taxon>
        <taxon>Gunneridae</taxon>
        <taxon>Pentapetalae</taxon>
        <taxon>rosids</taxon>
        <taxon>fabids</taxon>
        <taxon>Rosales</taxon>
        <taxon>Rosaceae</taxon>
        <taxon>Rosoideae</taxon>
        <taxon>Rosoideae incertae sedis</taxon>
        <taxon>Rubus</taxon>
    </lineage>
</organism>
<dbReference type="EMBL" id="JBEDUW010000003">
    <property type="protein sequence ID" value="KAK9940670.1"/>
    <property type="molecule type" value="Genomic_DNA"/>
</dbReference>
<name>A0AAW1XVB7_RUBAR</name>